<feature type="non-terminal residue" evidence="1">
    <location>
        <position position="83"/>
    </location>
</feature>
<organism evidence="1 2">
    <name type="scientific">Streblomastix strix</name>
    <dbReference type="NCBI Taxonomy" id="222440"/>
    <lineage>
        <taxon>Eukaryota</taxon>
        <taxon>Metamonada</taxon>
        <taxon>Preaxostyla</taxon>
        <taxon>Oxymonadida</taxon>
        <taxon>Streblomastigidae</taxon>
        <taxon>Streblomastix</taxon>
    </lineage>
</organism>
<dbReference type="AlphaFoldDB" id="A0A5J4PY45"/>
<evidence type="ECO:0000313" key="1">
    <source>
        <dbReference type="EMBL" id="KAA6313564.1"/>
    </source>
</evidence>
<protein>
    <submittedName>
        <fullName evidence="1">Uncharacterized protein</fullName>
    </submittedName>
</protein>
<dbReference type="Proteomes" id="UP000324800">
    <property type="component" value="Unassembled WGS sequence"/>
</dbReference>
<sequence length="83" mass="9258">MRDNVSETTKDQAAISLGWVFHGIEIPVNMRRVIISRLKSGLENVDEVISNNSISTLRSLSQCSRNHTDIVSEDCLDGIVKIM</sequence>
<gene>
    <name evidence="1" type="ORF">EZS28_055731</name>
</gene>
<proteinExistence type="predicted"/>
<dbReference type="EMBL" id="SNRW01048253">
    <property type="protein sequence ID" value="KAA6313564.1"/>
    <property type="molecule type" value="Genomic_DNA"/>
</dbReference>
<accession>A0A5J4PY45</accession>
<evidence type="ECO:0000313" key="2">
    <source>
        <dbReference type="Proteomes" id="UP000324800"/>
    </source>
</evidence>
<name>A0A5J4PY45_9EUKA</name>
<comment type="caution">
    <text evidence="1">The sequence shown here is derived from an EMBL/GenBank/DDBJ whole genome shotgun (WGS) entry which is preliminary data.</text>
</comment>
<reference evidence="1 2" key="1">
    <citation type="submission" date="2019-03" db="EMBL/GenBank/DDBJ databases">
        <title>Single cell metagenomics reveals metabolic interactions within the superorganism composed of flagellate Streblomastix strix and complex community of Bacteroidetes bacteria on its surface.</title>
        <authorList>
            <person name="Treitli S.C."/>
            <person name="Kolisko M."/>
            <person name="Husnik F."/>
            <person name="Keeling P."/>
            <person name="Hampl V."/>
        </authorList>
    </citation>
    <scope>NUCLEOTIDE SEQUENCE [LARGE SCALE GENOMIC DNA]</scope>
    <source>
        <strain evidence="1">ST1C</strain>
    </source>
</reference>